<dbReference type="Proteomes" id="UP000464495">
    <property type="component" value="Chromosome"/>
</dbReference>
<evidence type="ECO:0000259" key="2">
    <source>
        <dbReference type="Pfam" id="PF01757"/>
    </source>
</evidence>
<feature type="transmembrane region" description="Helical" evidence="1">
    <location>
        <begin position="165"/>
        <end position="182"/>
    </location>
</feature>
<feature type="transmembrane region" description="Helical" evidence="1">
    <location>
        <begin position="188"/>
        <end position="208"/>
    </location>
</feature>
<feature type="transmembrane region" description="Helical" evidence="1">
    <location>
        <begin position="21"/>
        <end position="41"/>
    </location>
</feature>
<dbReference type="GO" id="GO:0016747">
    <property type="term" value="F:acyltransferase activity, transferring groups other than amino-acyl groups"/>
    <property type="evidence" value="ECO:0007669"/>
    <property type="project" value="InterPro"/>
</dbReference>
<protein>
    <submittedName>
        <fullName evidence="3">Acyltransferase family protein</fullName>
    </submittedName>
</protein>
<keyword evidence="1" id="KW-0472">Membrane</keyword>
<keyword evidence="1" id="KW-0812">Transmembrane</keyword>
<feature type="transmembrane region" description="Helical" evidence="1">
    <location>
        <begin position="242"/>
        <end position="264"/>
    </location>
</feature>
<accession>A0A6P1SW64</accession>
<feature type="transmembrane region" description="Helical" evidence="1">
    <location>
        <begin position="305"/>
        <end position="324"/>
    </location>
</feature>
<dbReference type="PANTHER" id="PTHR37312">
    <property type="entry name" value="MEMBRANE-BOUND ACYLTRANSFERASE YKRP-RELATED"/>
    <property type="match status" value="1"/>
</dbReference>
<keyword evidence="4" id="KW-1185">Reference proteome</keyword>
<feature type="transmembrane region" description="Helical" evidence="1">
    <location>
        <begin position="135"/>
        <end position="153"/>
    </location>
</feature>
<sequence>MSEISERYETGDTTSLKSRVTWADCAKGFGIVLVVFGHAWRGLYEKGVIPPLLFEAVDSRIYAFHMPLFFMLSGLFFAHGLARARGIPFLRSRALRLLWPLVLWTYLFLAFKVLAGSLSNTPVGLGAFLESPIPGRFHFWFLWALFLIQVALLPAKPLFANQGNWLPVSLALLTGSLALLLIPLPPAAFAWIGLALYHLPFFLLGVVIGRFQGRMQVSAVGAILAVGLFAALLAIAPQVTGLYNTVFLAAALSIASVAVFVWFGNGPGSGILAYLGTASMAIFLAHTIFSAGLREVLFKLGVTNLPVHLVLGTGIGLIAPIILYEIARRFRLTKLAGF</sequence>
<dbReference type="KEGG" id="amaq:GO499_00320"/>
<dbReference type="Pfam" id="PF01757">
    <property type="entry name" value="Acyl_transf_3"/>
    <property type="match status" value="1"/>
</dbReference>
<gene>
    <name evidence="3" type="ORF">GO499_00320</name>
</gene>
<feature type="transmembrane region" description="Helical" evidence="1">
    <location>
        <begin position="61"/>
        <end position="82"/>
    </location>
</feature>
<keyword evidence="3" id="KW-0808">Transferase</keyword>
<name>A0A6P1SW64_9RHOB</name>
<dbReference type="InterPro" id="IPR052734">
    <property type="entry name" value="Nod_factor_acetyltransferase"/>
</dbReference>
<feature type="transmembrane region" description="Helical" evidence="1">
    <location>
        <begin position="215"/>
        <end position="236"/>
    </location>
</feature>
<organism evidence="3 4">
    <name type="scientific">Algicella marina</name>
    <dbReference type="NCBI Taxonomy" id="2683284"/>
    <lineage>
        <taxon>Bacteria</taxon>
        <taxon>Pseudomonadati</taxon>
        <taxon>Pseudomonadota</taxon>
        <taxon>Alphaproteobacteria</taxon>
        <taxon>Rhodobacterales</taxon>
        <taxon>Paracoccaceae</taxon>
        <taxon>Algicella</taxon>
    </lineage>
</organism>
<keyword evidence="3" id="KW-0012">Acyltransferase</keyword>
<dbReference type="AlphaFoldDB" id="A0A6P1SW64"/>
<dbReference type="InterPro" id="IPR002656">
    <property type="entry name" value="Acyl_transf_3_dom"/>
</dbReference>
<keyword evidence="1" id="KW-1133">Transmembrane helix</keyword>
<dbReference type="RefSeq" id="WP_161860307.1">
    <property type="nucleotide sequence ID" value="NZ_CP046620.1"/>
</dbReference>
<feature type="transmembrane region" description="Helical" evidence="1">
    <location>
        <begin position="94"/>
        <end position="115"/>
    </location>
</feature>
<dbReference type="PANTHER" id="PTHR37312:SF1">
    <property type="entry name" value="MEMBRANE-BOUND ACYLTRANSFERASE YKRP-RELATED"/>
    <property type="match status" value="1"/>
</dbReference>
<feature type="transmembrane region" description="Helical" evidence="1">
    <location>
        <begin position="271"/>
        <end position="293"/>
    </location>
</feature>
<evidence type="ECO:0000313" key="4">
    <source>
        <dbReference type="Proteomes" id="UP000464495"/>
    </source>
</evidence>
<evidence type="ECO:0000256" key="1">
    <source>
        <dbReference type="SAM" id="Phobius"/>
    </source>
</evidence>
<dbReference type="EMBL" id="CP046620">
    <property type="protein sequence ID" value="QHQ33731.1"/>
    <property type="molecule type" value="Genomic_DNA"/>
</dbReference>
<reference evidence="3 4" key="1">
    <citation type="submission" date="2019-12" db="EMBL/GenBank/DDBJ databases">
        <title>Complete genome sequence of Algicella marina strain 9Alg 56(T) isolated from the red alga Tichocarpus crinitus.</title>
        <authorList>
            <person name="Kim S.-G."/>
            <person name="Nedashkovskaya O.I."/>
        </authorList>
    </citation>
    <scope>NUCLEOTIDE SEQUENCE [LARGE SCALE GENOMIC DNA]</scope>
    <source>
        <strain evidence="3 4">9Alg 56</strain>
    </source>
</reference>
<evidence type="ECO:0000313" key="3">
    <source>
        <dbReference type="EMBL" id="QHQ33731.1"/>
    </source>
</evidence>
<proteinExistence type="predicted"/>
<feature type="domain" description="Acyltransferase 3" evidence="2">
    <location>
        <begin position="21"/>
        <end position="324"/>
    </location>
</feature>